<dbReference type="AlphaFoldDB" id="A0A8J6ND89"/>
<dbReference type="EMBL" id="JACNJZ010000109">
    <property type="protein sequence ID" value="MBC8317835.1"/>
    <property type="molecule type" value="Genomic_DNA"/>
</dbReference>
<organism evidence="4 5">
    <name type="scientific">Candidatus Desulfobia pelagia</name>
    <dbReference type="NCBI Taxonomy" id="2841692"/>
    <lineage>
        <taxon>Bacteria</taxon>
        <taxon>Pseudomonadati</taxon>
        <taxon>Thermodesulfobacteriota</taxon>
        <taxon>Desulfobulbia</taxon>
        <taxon>Desulfobulbales</taxon>
        <taxon>Desulfobulbaceae</taxon>
        <taxon>Candidatus Desulfobia</taxon>
    </lineage>
</organism>
<dbReference type="Pfam" id="PF05378">
    <property type="entry name" value="Hydant_A_N"/>
    <property type="match status" value="1"/>
</dbReference>
<protein>
    <submittedName>
        <fullName evidence="4">Hydantoinase/oxoprolinase family protein</fullName>
    </submittedName>
</protein>
<comment type="caution">
    <text evidence="4">The sequence shown here is derived from an EMBL/GenBank/DDBJ whole genome shotgun (WGS) entry which is preliminary data.</text>
</comment>
<evidence type="ECO:0000259" key="3">
    <source>
        <dbReference type="Pfam" id="PF19278"/>
    </source>
</evidence>
<dbReference type="GO" id="GO:0005829">
    <property type="term" value="C:cytosol"/>
    <property type="evidence" value="ECO:0007669"/>
    <property type="project" value="TreeGrafter"/>
</dbReference>
<dbReference type="GO" id="GO:0006749">
    <property type="term" value="P:glutathione metabolic process"/>
    <property type="evidence" value="ECO:0007669"/>
    <property type="project" value="TreeGrafter"/>
</dbReference>
<dbReference type="GO" id="GO:0017168">
    <property type="term" value="F:5-oxoprolinase (ATP-hydrolyzing) activity"/>
    <property type="evidence" value="ECO:0007669"/>
    <property type="project" value="TreeGrafter"/>
</dbReference>
<dbReference type="Pfam" id="PF19278">
    <property type="entry name" value="Hydant_A_C"/>
    <property type="match status" value="1"/>
</dbReference>
<name>A0A8J6ND89_9BACT</name>
<proteinExistence type="predicted"/>
<dbReference type="InterPro" id="IPR002821">
    <property type="entry name" value="Hydantoinase_A"/>
</dbReference>
<dbReference type="Pfam" id="PF01968">
    <property type="entry name" value="Hydantoinase_A"/>
    <property type="match status" value="1"/>
</dbReference>
<accession>A0A8J6ND89</accession>
<dbReference type="PANTHER" id="PTHR11365">
    <property type="entry name" value="5-OXOPROLINASE RELATED"/>
    <property type="match status" value="1"/>
</dbReference>
<dbReference type="InterPro" id="IPR045079">
    <property type="entry name" value="Oxoprolinase-like"/>
</dbReference>
<evidence type="ECO:0000259" key="2">
    <source>
        <dbReference type="Pfam" id="PF05378"/>
    </source>
</evidence>
<dbReference type="Proteomes" id="UP000614424">
    <property type="component" value="Unassembled WGS sequence"/>
</dbReference>
<sequence length="666" mass="72908">MKLGIDTGGTFTDFILQTSDGFKTYKVASSPEDPSIAILKGLRHFFSDPSSDELFTLPPDLEIIHGTTVGTNAFIERKGAKTLLLTTKGFEDILFIGRQNRKFLYDLNLKRSPVIISRSLVVGITERINAEGEVEKSIDTGIGAELHQFCKDNAIESAAVCFLHSYLNPDHENEISSELCKLSLPVTLSSQLLPEFREYERVSTTLINAYLAPVISSYINRLVYQLRKNSLYIQQSNGGILPAEGIADRAVHTILSGPAGGVHGAFRLAREMGIEKIITFDMGGTSTDVSLCDKAPTLTRDYTLDDYPIRIQVMDIHTVGAGGGSIASIDAGGLLHVGPESAGADPGPVCYGTGDRLTVTDANLFLGRLLPDKFLGGEMVLHPDKVQDKMQDFARSLDIPPVEAAMGIIRIVNIGMVKAIRAVSLERGYDPKEFVLFSFGGASGLHCCELAVELGISKIIIPARAGILSAQGMVMSEPALDASRALFLSGDGISHKVLKPAFAALEKQLAGQLYHLCAGGVSESDCFLDLRYQGQSYEISISYEDDFEELFHKAHEHHFGYQLPDIPLELVSIRCTVKMKKTACQLPRQEKKQQDYIHQEEGRADICFQHGVESVPVYQRSKLSPGVVMQGPALIIDNYTTIFVPIHFQMTIDSLLNIILKRTLAL</sequence>
<feature type="domain" description="Hydantoinase A/oxoprolinase" evidence="1">
    <location>
        <begin position="201"/>
        <end position="478"/>
    </location>
</feature>
<evidence type="ECO:0000313" key="5">
    <source>
        <dbReference type="Proteomes" id="UP000614424"/>
    </source>
</evidence>
<dbReference type="PANTHER" id="PTHR11365:SF23">
    <property type="entry name" value="HYPOTHETICAL 5-OXOPROLINASE (EUROFUNG)-RELATED"/>
    <property type="match status" value="1"/>
</dbReference>
<evidence type="ECO:0000259" key="1">
    <source>
        <dbReference type="Pfam" id="PF01968"/>
    </source>
</evidence>
<dbReference type="InterPro" id="IPR008040">
    <property type="entry name" value="Hydant_A_N"/>
</dbReference>
<dbReference type="InterPro" id="IPR049517">
    <property type="entry name" value="ACX-like_C"/>
</dbReference>
<evidence type="ECO:0000313" key="4">
    <source>
        <dbReference type="EMBL" id="MBC8317835.1"/>
    </source>
</evidence>
<reference evidence="4 5" key="1">
    <citation type="submission" date="2020-08" db="EMBL/GenBank/DDBJ databases">
        <title>Bridging the membrane lipid divide: bacteria of the FCB group superphylum have the potential to synthesize archaeal ether lipids.</title>
        <authorList>
            <person name="Villanueva L."/>
            <person name="Von Meijenfeldt F.A.B."/>
            <person name="Westbye A.B."/>
            <person name="Yadav S."/>
            <person name="Hopmans E.C."/>
            <person name="Dutilh B.E."/>
            <person name="Sinninghe Damste J.S."/>
        </authorList>
    </citation>
    <scope>NUCLEOTIDE SEQUENCE [LARGE SCALE GENOMIC DNA]</scope>
    <source>
        <strain evidence="4">NIOZ-UU47</strain>
    </source>
</reference>
<gene>
    <name evidence="4" type="ORF">H8E41_07995</name>
</gene>
<feature type="domain" description="Hydantoinase/oxoprolinase N-terminal" evidence="2">
    <location>
        <begin position="3"/>
        <end position="177"/>
    </location>
</feature>
<feature type="domain" description="Acetophenone carboxylase-like C-terminal" evidence="3">
    <location>
        <begin position="544"/>
        <end position="655"/>
    </location>
</feature>